<evidence type="ECO:0000256" key="3">
    <source>
        <dbReference type="ARBA" id="ARBA00022723"/>
    </source>
</evidence>
<evidence type="ECO:0000256" key="2">
    <source>
        <dbReference type="ARBA" id="ARBA00001946"/>
    </source>
</evidence>
<dbReference type="GO" id="GO:0010945">
    <property type="term" value="F:coenzyme A diphosphatase activity"/>
    <property type="evidence" value="ECO:0007669"/>
    <property type="project" value="InterPro"/>
</dbReference>
<dbReference type="CDD" id="cd03426">
    <property type="entry name" value="NUDIX_CoAse_Nudt7"/>
    <property type="match status" value="1"/>
</dbReference>
<evidence type="ECO:0000313" key="9">
    <source>
        <dbReference type="Proteomes" id="UP000371041"/>
    </source>
</evidence>
<keyword evidence="9" id="KW-1185">Reference proteome</keyword>
<name>A0A5Q3QBX8_9PSEU</name>
<accession>A0A5Q3QBX8</accession>
<evidence type="ECO:0000256" key="4">
    <source>
        <dbReference type="ARBA" id="ARBA00022801"/>
    </source>
</evidence>
<dbReference type="KEGG" id="sace:GIY23_01405"/>
<dbReference type="InterPro" id="IPR000086">
    <property type="entry name" value="NUDIX_hydrolase_dom"/>
</dbReference>
<evidence type="ECO:0000256" key="6">
    <source>
        <dbReference type="ARBA" id="ARBA00023211"/>
    </source>
</evidence>
<keyword evidence="4" id="KW-0378">Hydrolase</keyword>
<dbReference type="PROSITE" id="PS51462">
    <property type="entry name" value="NUDIX"/>
    <property type="match status" value="1"/>
</dbReference>
<feature type="domain" description="Nudix hydrolase" evidence="7">
    <location>
        <begin position="41"/>
        <end position="181"/>
    </location>
</feature>
<dbReference type="PANTHER" id="PTHR12992:SF11">
    <property type="entry name" value="MITOCHONDRIAL COENZYME A DIPHOSPHATASE NUDT8"/>
    <property type="match status" value="1"/>
</dbReference>
<proteinExistence type="predicted"/>
<evidence type="ECO:0000256" key="1">
    <source>
        <dbReference type="ARBA" id="ARBA00001936"/>
    </source>
</evidence>
<comment type="cofactor">
    <cofactor evidence="1">
        <name>Mn(2+)</name>
        <dbReference type="ChEBI" id="CHEBI:29035"/>
    </cofactor>
</comment>
<dbReference type="SUPFAM" id="SSF55811">
    <property type="entry name" value="Nudix"/>
    <property type="match status" value="1"/>
</dbReference>
<protein>
    <submittedName>
        <fullName evidence="8">NUDIX domain-containing protein</fullName>
    </submittedName>
</protein>
<reference evidence="9" key="1">
    <citation type="submission" date="2019-11" db="EMBL/GenBank/DDBJ databases">
        <title>The complete genome sequence of Saccharopolyspora sp. E2A.</title>
        <authorList>
            <person name="Zhang G."/>
        </authorList>
    </citation>
    <scope>NUCLEOTIDE SEQUENCE [LARGE SCALE GENOMIC DNA]</scope>
    <source>
        <strain evidence="9">E2A</strain>
    </source>
</reference>
<dbReference type="Gene3D" id="3.90.79.10">
    <property type="entry name" value="Nucleoside Triphosphate Pyrophosphohydrolase"/>
    <property type="match status" value="1"/>
</dbReference>
<evidence type="ECO:0000259" key="7">
    <source>
        <dbReference type="PROSITE" id="PS51462"/>
    </source>
</evidence>
<dbReference type="Proteomes" id="UP000371041">
    <property type="component" value="Chromosome"/>
</dbReference>
<dbReference type="EMBL" id="CP045929">
    <property type="protein sequence ID" value="QGK71962.1"/>
    <property type="molecule type" value="Genomic_DNA"/>
</dbReference>
<gene>
    <name evidence="8" type="ORF">GIY23_01405</name>
</gene>
<organism evidence="8 9">
    <name type="scientific">Allosaccharopolyspora coralli</name>
    <dbReference type="NCBI Taxonomy" id="2665642"/>
    <lineage>
        <taxon>Bacteria</taxon>
        <taxon>Bacillati</taxon>
        <taxon>Actinomycetota</taxon>
        <taxon>Actinomycetes</taxon>
        <taxon>Pseudonocardiales</taxon>
        <taxon>Pseudonocardiaceae</taxon>
        <taxon>Allosaccharopolyspora</taxon>
    </lineage>
</organism>
<keyword evidence="6" id="KW-0464">Manganese</keyword>
<evidence type="ECO:0000256" key="5">
    <source>
        <dbReference type="ARBA" id="ARBA00022842"/>
    </source>
</evidence>
<dbReference type="InterPro" id="IPR015797">
    <property type="entry name" value="NUDIX_hydrolase-like_dom_sf"/>
</dbReference>
<sequence length="232" mass="24468">MNGALVDPADVPEWLRALVERASELTPDSLGWPRNNPPATARPAAVLILLGDSASDDGPDVLLLRRAEGLDAHPGQVAFPGGGVEPIDDGPVDAAIREAVEETGVVPSGIRPVATLPELHVPNSGFRVTPVIAHWREPSPVLAVDPGETAAVARVPVRWLTDPQNRITVSIGRHTTPAFLVPGMLVWGFTGGLLSGVLDLGGWSRGWNHHDVRELDAAFRAAEEADDVGFAG</sequence>
<evidence type="ECO:0000313" key="8">
    <source>
        <dbReference type="EMBL" id="QGK71962.1"/>
    </source>
</evidence>
<dbReference type="Pfam" id="PF00293">
    <property type="entry name" value="NUDIX"/>
    <property type="match status" value="1"/>
</dbReference>
<dbReference type="PANTHER" id="PTHR12992">
    <property type="entry name" value="NUDIX HYDROLASE"/>
    <property type="match status" value="1"/>
</dbReference>
<dbReference type="AlphaFoldDB" id="A0A5Q3QBX8"/>
<dbReference type="InterPro" id="IPR045121">
    <property type="entry name" value="CoAse"/>
</dbReference>
<keyword evidence="5" id="KW-0460">Magnesium</keyword>
<dbReference type="GO" id="GO:0046872">
    <property type="term" value="F:metal ion binding"/>
    <property type="evidence" value="ECO:0007669"/>
    <property type="project" value="UniProtKB-KW"/>
</dbReference>
<keyword evidence="3" id="KW-0479">Metal-binding</keyword>
<comment type="cofactor">
    <cofactor evidence="2">
        <name>Mg(2+)</name>
        <dbReference type="ChEBI" id="CHEBI:18420"/>
    </cofactor>
</comment>